<name>A0A6B2L9F3_9EUKA</name>
<dbReference type="SUPFAM" id="SSF47676">
    <property type="entry name" value="Conserved domain common to transcription factors TFIIS, elongin A, CRSP70"/>
    <property type="match status" value="1"/>
</dbReference>
<feature type="domain" description="TFIIS N-terminal" evidence="4">
    <location>
        <begin position="142"/>
        <end position="219"/>
    </location>
</feature>
<dbReference type="GO" id="GO:0005634">
    <property type="term" value="C:nucleus"/>
    <property type="evidence" value="ECO:0007669"/>
    <property type="project" value="UniProtKB-SubCell"/>
</dbReference>
<comment type="subcellular location">
    <subcellularLocation>
        <location evidence="2">Nucleus</location>
    </subcellularLocation>
</comment>
<evidence type="ECO:0000256" key="1">
    <source>
        <dbReference type="ARBA" id="ARBA00037992"/>
    </source>
</evidence>
<dbReference type="InterPro" id="IPR017923">
    <property type="entry name" value="TFIIS_N"/>
</dbReference>
<feature type="compositionally biased region" description="Acidic residues" evidence="3">
    <location>
        <begin position="30"/>
        <end position="49"/>
    </location>
</feature>
<sequence length="326" mass="37096">MEGEQDQEGGGEEVPPTKKRKSSRVSYSEADIDDTINQEAEEAEEDDLDLDRPRKSRSKRKTSHQKNAADEDIIERFIIKMESAYLEDKENVKKNIPTFAKVKMLPEVQNFFIQQSVKDALSSERLDDDKGNLDSCGVGLLKQCSKWLLPLPDGTLPNLKVREGLLKSLEKLDLGVELLRRSGIGRSIMMLSKHKDETIQNKKICKNLIQKWSRPIFSISTSYSQPEIDYKKQNTPKLKRKSSAAKEFEDAFEKSTSDTNLPRYTVRPEKARMDYTIRPPVAENYVKPEGSKAAKPKFQEKLQSLKVVKKAKSRAVTVGVNKPTHI</sequence>
<evidence type="ECO:0000256" key="3">
    <source>
        <dbReference type="SAM" id="MobiDB-lite"/>
    </source>
</evidence>
<evidence type="ECO:0000256" key="2">
    <source>
        <dbReference type="PROSITE-ProRule" id="PRU00649"/>
    </source>
</evidence>
<dbReference type="EMBL" id="GIBP01004459">
    <property type="protein sequence ID" value="NDV33428.1"/>
    <property type="molecule type" value="Transcribed_RNA"/>
</dbReference>
<organism evidence="5">
    <name type="scientific">Arcella intermedia</name>
    <dbReference type="NCBI Taxonomy" id="1963864"/>
    <lineage>
        <taxon>Eukaryota</taxon>
        <taxon>Amoebozoa</taxon>
        <taxon>Tubulinea</taxon>
        <taxon>Elardia</taxon>
        <taxon>Arcellinida</taxon>
        <taxon>Sphaerothecina</taxon>
        <taxon>Arcellidae</taxon>
        <taxon>Arcella</taxon>
    </lineage>
</organism>
<evidence type="ECO:0000259" key="4">
    <source>
        <dbReference type="PROSITE" id="PS51319"/>
    </source>
</evidence>
<evidence type="ECO:0000313" key="5">
    <source>
        <dbReference type="EMBL" id="NDV33428.1"/>
    </source>
</evidence>
<feature type="compositionally biased region" description="Basic residues" evidence="3">
    <location>
        <begin position="54"/>
        <end position="64"/>
    </location>
</feature>
<dbReference type="PROSITE" id="PS51319">
    <property type="entry name" value="TFIIS_N"/>
    <property type="match status" value="1"/>
</dbReference>
<accession>A0A6B2L9F3</accession>
<proteinExistence type="inferred from homology"/>
<keyword evidence="2" id="KW-0539">Nucleus</keyword>
<dbReference type="GO" id="GO:0016973">
    <property type="term" value="P:poly(A)+ mRNA export from nucleus"/>
    <property type="evidence" value="ECO:0007669"/>
    <property type="project" value="TreeGrafter"/>
</dbReference>
<dbReference type="PANTHER" id="PTHR46010">
    <property type="entry name" value="PROTEIN IWS1 HOMOLOG"/>
    <property type="match status" value="1"/>
</dbReference>
<reference evidence="5" key="1">
    <citation type="journal article" date="2020" name="J. Eukaryot. Microbiol.">
        <title>De novo Sequencing, Assembly and Annotation of the Transcriptome for the Free-Living Testate Amoeba Arcella intermedia.</title>
        <authorList>
            <person name="Ribeiro G.M."/>
            <person name="Porfirio-Sousa A.L."/>
            <person name="Maurer-Alcala X.X."/>
            <person name="Katz L.A."/>
            <person name="Lahr D.J.G."/>
        </authorList>
    </citation>
    <scope>NUCLEOTIDE SEQUENCE</scope>
</reference>
<protein>
    <recommendedName>
        <fullName evidence="4">TFIIS N-terminal domain-containing protein</fullName>
    </recommendedName>
</protein>
<comment type="similarity">
    <text evidence="1">Belongs to the IWS1 family.</text>
</comment>
<dbReference type="InterPro" id="IPR051037">
    <property type="entry name" value="RNAPII_TF_IWS1"/>
</dbReference>
<dbReference type="InterPro" id="IPR035441">
    <property type="entry name" value="TFIIS/LEDGF_dom_sf"/>
</dbReference>
<dbReference type="PANTHER" id="PTHR46010:SF1">
    <property type="entry name" value="PROTEIN IWS1 HOMOLOG"/>
    <property type="match status" value="1"/>
</dbReference>
<feature type="compositionally biased region" description="Acidic residues" evidence="3">
    <location>
        <begin position="1"/>
        <end position="11"/>
    </location>
</feature>
<dbReference type="Pfam" id="PF08711">
    <property type="entry name" value="Med26"/>
    <property type="match status" value="1"/>
</dbReference>
<feature type="region of interest" description="Disordered" evidence="3">
    <location>
        <begin position="1"/>
        <end position="67"/>
    </location>
</feature>
<dbReference type="Gene3D" id="1.20.930.10">
    <property type="entry name" value="Conserved domain common to transcription factors TFIIS, elongin A, CRSP70"/>
    <property type="match status" value="1"/>
</dbReference>
<dbReference type="AlphaFoldDB" id="A0A6B2L9F3"/>